<name>A0ABQ2HAY3_9PSEU</name>
<comment type="caution">
    <text evidence="2">The sequence shown here is derived from an EMBL/GenBank/DDBJ whole genome shotgun (WGS) entry which is preliminary data.</text>
</comment>
<dbReference type="Proteomes" id="UP000597656">
    <property type="component" value="Unassembled WGS sequence"/>
</dbReference>
<evidence type="ECO:0000259" key="1">
    <source>
        <dbReference type="SMART" id="SM00953"/>
    </source>
</evidence>
<dbReference type="InterPro" id="IPR014914">
    <property type="entry name" value="RES_dom"/>
</dbReference>
<evidence type="ECO:0000313" key="3">
    <source>
        <dbReference type="Proteomes" id="UP000597656"/>
    </source>
</evidence>
<dbReference type="RefSeq" id="WP_189153048.1">
    <property type="nucleotide sequence ID" value="NZ_BMNC01000001.1"/>
</dbReference>
<dbReference type="InterPro" id="IPR000157">
    <property type="entry name" value="TIR_dom"/>
</dbReference>
<reference evidence="3" key="1">
    <citation type="journal article" date="2019" name="Int. J. Syst. Evol. Microbiol.">
        <title>The Global Catalogue of Microorganisms (GCM) 10K type strain sequencing project: providing services to taxonomists for standard genome sequencing and annotation.</title>
        <authorList>
            <consortium name="The Broad Institute Genomics Platform"/>
            <consortium name="The Broad Institute Genome Sequencing Center for Infectious Disease"/>
            <person name="Wu L."/>
            <person name="Ma J."/>
        </authorList>
    </citation>
    <scope>NUCLEOTIDE SEQUENCE [LARGE SCALE GENOMIC DNA]</scope>
    <source>
        <strain evidence="3">CGMCC 4.7319</strain>
    </source>
</reference>
<gene>
    <name evidence="2" type="ORF">GCM10011609_06920</name>
</gene>
<dbReference type="Pfam" id="PF13676">
    <property type="entry name" value="TIR_2"/>
    <property type="match status" value="1"/>
</dbReference>
<keyword evidence="3" id="KW-1185">Reference proteome</keyword>
<dbReference type="SUPFAM" id="SSF52200">
    <property type="entry name" value="Toll/Interleukin receptor TIR domain"/>
    <property type="match status" value="1"/>
</dbReference>
<evidence type="ECO:0000313" key="2">
    <source>
        <dbReference type="EMBL" id="GGM73730.1"/>
    </source>
</evidence>
<dbReference type="SMART" id="SM00953">
    <property type="entry name" value="RES"/>
    <property type="match status" value="1"/>
</dbReference>
<dbReference type="EMBL" id="BMNC01000001">
    <property type="protein sequence ID" value="GGM73730.1"/>
    <property type="molecule type" value="Genomic_DNA"/>
</dbReference>
<feature type="domain" description="RES" evidence="1">
    <location>
        <begin position="39"/>
        <end position="185"/>
    </location>
</feature>
<dbReference type="Gene3D" id="3.40.50.10140">
    <property type="entry name" value="Toll/interleukin-1 receptor homology (TIR) domain"/>
    <property type="match status" value="1"/>
</dbReference>
<sequence>MPDIPPPPMLSGTPVCEKIPAGQTFYRVHPAGRPAAVFDPQHGSAFGGGRFDACTGAPHRTLCMSAAPETAIAERFLREFAYKRVPQRILPRAALAGQVLTEVRTTTDLSLVRLYSAQDVAAVHQDSWLTTTTPERFSATREWAAWLHQQVPWADGILWQSIADMPRQTVVLFDDRCAAPAISGASRALDDPLELPWLTDLLKPYGVEVDPPPPVWPKFFINYRTGDAEAVPELLHREMSRRLGERAVFRDIRSMRPGTPDFADALESNVRNCETVIALVGKRWETITNNEGVLFLEDPDDWVRRELILAHQAGKRVIPVLIGLRFALKKASLPPELAFLADFQSRHLRHGYEAEDVRQLVNELLAE</sequence>
<organism evidence="2 3">
    <name type="scientific">Lentzea pudingi</name>
    <dbReference type="NCBI Taxonomy" id="1789439"/>
    <lineage>
        <taxon>Bacteria</taxon>
        <taxon>Bacillati</taxon>
        <taxon>Actinomycetota</taxon>
        <taxon>Actinomycetes</taxon>
        <taxon>Pseudonocardiales</taxon>
        <taxon>Pseudonocardiaceae</taxon>
        <taxon>Lentzea</taxon>
    </lineage>
</organism>
<protein>
    <recommendedName>
        <fullName evidence="1">RES domain-containing protein</fullName>
    </recommendedName>
</protein>
<proteinExistence type="predicted"/>
<accession>A0ABQ2HAY3</accession>
<dbReference type="InterPro" id="IPR035897">
    <property type="entry name" value="Toll_tir_struct_dom_sf"/>
</dbReference>